<gene>
    <name evidence="6" type="ORF">PBY51_005758</name>
</gene>
<feature type="region of interest" description="Disordered" evidence="3">
    <location>
        <begin position="125"/>
        <end position="148"/>
    </location>
</feature>
<comment type="caution">
    <text evidence="6">The sequence shown here is derived from an EMBL/GenBank/DDBJ whole genome shotgun (WGS) entry which is preliminary data.</text>
</comment>
<keyword evidence="7" id="KW-1185">Reference proteome</keyword>
<evidence type="ECO:0000256" key="2">
    <source>
        <dbReference type="ARBA" id="ARBA00023157"/>
    </source>
</evidence>
<keyword evidence="4" id="KW-1133">Transmembrane helix</keyword>
<evidence type="ECO:0000313" key="7">
    <source>
        <dbReference type="Proteomes" id="UP001346869"/>
    </source>
</evidence>
<dbReference type="PANTHER" id="PTHR11481:SF64">
    <property type="entry name" value="FC RECEPTOR-LIKE PROTEIN 4"/>
    <property type="match status" value="1"/>
</dbReference>
<dbReference type="InterPro" id="IPR013783">
    <property type="entry name" value="Ig-like_fold"/>
</dbReference>
<keyword evidence="2" id="KW-1015">Disulfide bond</keyword>
<evidence type="ECO:0000256" key="4">
    <source>
        <dbReference type="SAM" id="Phobius"/>
    </source>
</evidence>
<keyword evidence="4" id="KW-0812">Transmembrane</keyword>
<evidence type="ECO:0000256" key="1">
    <source>
        <dbReference type="ARBA" id="ARBA00022729"/>
    </source>
</evidence>
<proteinExistence type="predicted"/>
<dbReference type="Pfam" id="PF13895">
    <property type="entry name" value="Ig_2"/>
    <property type="match status" value="1"/>
</dbReference>
<dbReference type="Proteomes" id="UP001346869">
    <property type="component" value="Unassembled WGS sequence"/>
</dbReference>
<dbReference type="EMBL" id="JAUZQC010000025">
    <property type="protein sequence ID" value="KAK5848113.1"/>
    <property type="molecule type" value="Genomic_DNA"/>
</dbReference>
<protein>
    <recommendedName>
        <fullName evidence="5">Immunoglobulin domain-containing protein</fullName>
    </recommendedName>
</protein>
<evidence type="ECO:0000313" key="6">
    <source>
        <dbReference type="EMBL" id="KAK5848113.1"/>
    </source>
</evidence>
<dbReference type="SMART" id="SM00409">
    <property type="entry name" value="IG"/>
    <property type="match status" value="1"/>
</dbReference>
<dbReference type="AlphaFoldDB" id="A0AAN8A0D1"/>
<dbReference type="GO" id="GO:0006955">
    <property type="term" value="P:immune response"/>
    <property type="evidence" value="ECO:0007669"/>
    <property type="project" value="TreeGrafter"/>
</dbReference>
<dbReference type="PANTHER" id="PTHR11481">
    <property type="entry name" value="IMMUNOGLOBULIN FC RECEPTOR"/>
    <property type="match status" value="1"/>
</dbReference>
<reference evidence="6 7" key="2">
    <citation type="journal article" date="2023" name="Mol. Biol. Evol.">
        <title>Genomics of Secondarily Temperate Adaptation in the Only Non-Antarctic Icefish.</title>
        <authorList>
            <person name="Rivera-Colon A.G."/>
            <person name="Rayamajhi N."/>
            <person name="Minhas B.F."/>
            <person name="Madrigal G."/>
            <person name="Bilyk K.T."/>
            <person name="Yoon V."/>
            <person name="Hune M."/>
            <person name="Gregory S."/>
            <person name="Cheng C.H.C."/>
            <person name="Catchen J.M."/>
        </authorList>
    </citation>
    <scope>NUCLEOTIDE SEQUENCE [LARGE SCALE GENOMIC DNA]</scope>
    <source>
        <strain evidence="6">JMC-PN-2008</strain>
    </source>
</reference>
<dbReference type="SUPFAM" id="SSF48726">
    <property type="entry name" value="Immunoglobulin"/>
    <property type="match status" value="1"/>
</dbReference>
<dbReference type="Gene3D" id="2.60.40.10">
    <property type="entry name" value="Immunoglobulins"/>
    <property type="match status" value="1"/>
</dbReference>
<organism evidence="6 7">
    <name type="scientific">Eleginops maclovinus</name>
    <name type="common">Patagonian blennie</name>
    <name type="synonym">Eleginus maclovinus</name>
    <dbReference type="NCBI Taxonomy" id="56733"/>
    <lineage>
        <taxon>Eukaryota</taxon>
        <taxon>Metazoa</taxon>
        <taxon>Chordata</taxon>
        <taxon>Craniata</taxon>
        <taxon>Vertebrata</taxon>
        <taxon>Euteleostomi</taxon>
        <taxon>Actinopterygii</taxon>
        <taxon>Neopterygii</taxon>
        <taxon>Teleostei</taxon>
        <taxon>Neoteleostei</taxon>
        <taxon>Acanthomorphata</taxon>
        <taxon>Eupercaria</taxon>
        <taxon>Perciformes</taxon>
        <taxon>Notothenioidei</taxon>
        <taxon>Eleginopidae</taxon>
        <taxon>Eleginops</taxon>
    </lineage>
</organism>
<evidence type="ECO:0000259" key="5">
    <source>
        <dbReference type="SMART" id="SM00409"/>
    </source>
</evidence>
<accession>A0AAN8A0D1</accession>
<dbReference type="InterPro" id="IPR036179">
    <property type="entry name" value="Ig-like_dom_sf"/>
</dbReference>
<dbReference type="GO" id="GO:0009897">
    <property type="term" value="C:external side of plasma membrane"/>
    <property type="evidence" value="ECO:0007669"/>
    <property type="project" value="TreeGrafter"/>
</dbReference>
<feature type="transmembrane region" description="Helical" evidence="4">
    <location>
        <begin position="154"/>
        <end position="178"/>
    </location>
</feature>
<feature type="domain" description="Immunoglobulin" evidence="5">
    <location>
        <begin position="59"/>
        <end position="138"/>
    </location>
</feature>
<evidence type="ECO:0000256" key="3">
    <source>
        <dbReference type="SAM" id="MobiDB-lite"/>
    </source>
</evidence>
<dbReference type="InterPro" id="IPR003599">
    <property type="entry name" value="Ig_sub"/>
</dbReference>
<name>A0AAN8A0D1_ELEMC</name>
<dbReference type="GO" id="GO:0004888">
    <property type="term" value="F:transmembrane signaling receptor activity"/>
    <property type="evidence" value="ECO:0007669"/>
    <property type="project" value="TreeGrafter"/>
</dbReference>
<reference evidence="6 7" key="1">
    <citation type="journal article" date="2023" name="Genes (Basel)">
        <title>Chromosome-Level Genome Assembly and Circadian Gene Repertoire of the Patagonia Blennie Eleginops maclovinus-The Closest Ancestral Proxy of Antarctic Cryonotothenioids.</title>
        <authorList>
            <person name="Cheng C.C."/>
            <person name="Rivera-Colon A.G."/>
            <person name="Minhas B.F."/>
            <person name="Wilson L."/>
            <person name="Rayamajhi N."/>
            <person name="Vargas-Chacoff L."/>
            <person name="Catchen J.M."/>
        </authorList>
    </citation>
    <scope>NUCLEOTIDE SEQUENCE [LARGE SCALE GENOMIC DNA]</scope>
    <source>
        <strain evidence="6">JMC-PN-2008</strain>
    </source>
</reference>
<dbReference type="InterPro" id="IPR050488">
    <property type="entry name" value="Ig_Fc_receptor"/>
</dbReference>
<dbReference type="GO" id="GO:0007166">
    <property type="term" value="P:cell surface receptor signaling pathway"/>
    <property type="evidence" value="ECO:0007669"/>
    <property type="project" value="TreeGrafter"/>
</dbReference>
<keyword evidence="4" id="KW-0472">Membrane</keyword>
<sequence length="188" mass="20608">MISATLVIRPDRSQFFKYETVNLISFPSDTGVYWCQSLQGACSNTINISVNDGGVILGSPTFPVTVGDEVVLHCSYKAKNGVKATSDFSAAFYKNNTFIGNQPGGKLTLQNVSKSDEGFYRCEHPKGGKSLPSRLAVKDRPTDVSTPPPPPVPLARLLCSILLFITFTVIFIVCIYIFQRWARARAHA</sequence>
<keyword evidence="1" id="KW-0732">Signal</keyword>